<dbReference type="CDD" id="cd09204">
    <property type="entry name" value="PLDc_N_DEXD_b2"/>
    <property type="match status" value="1"/>
</dbReference>
<evidence type="ECO:0000259" key="2">
    <source>
        <dbReference type="PROSITE" id="PS51194"/>
    </source>
</evidence>
<keyword evidence="4" id="KW-1185">Reference proteome</keyword>
<keyword evidence="3" id="KW-0547">Nucleotide-binding</keyword>
<evidence type="ECO:0000259" key="1">
    <source>
        <dbReference type="PROSITE" id="PS51192"/>
    </source>
</evidence>
<feature type="domain" description="Helicase ATP-binding" evidence="1">
    <location>
        <begin position="241"/>
        <end position="393"/>
    </location>
</feature>
<dbReference type="InterPro" id="IPR014001">
    <property type="entry name" value="Helicase_ATP-bd"/>
</dbReference>
<proteinExistence type="predicted"/>
<protein>
    <submittedName>
        <fullName evidence="3">DEAD/DEAH box helicase</fullName>
    </submittedName>
</protein>
<dbReference type="PROSITE" id="PS51194">
    <property type="entry name" value="HELICASE_CTER"/>
    <property type="match status" value="1"/>
</dbReference>
<dbReference type="RefSeq" id="WP_275468882.1">
    <property type="nucleotide sequence ID" value="NZ_CP110232.1"/>
</dbReference>
<dbReference type="CDD" id="cd18799">
    <property type="entry name" value="SF2_C_EcoAI-like"/>
    <property type="match status" value="1"/>
</dbReference>
<dbReference type="PANTHER" id="PTHR47396">
    <property type="entry name" value="TYPE I RESTRICTION ENZYME ECOKI R PROTEIN"/>
    <property type="match status" value="1"/>
</dbReference>
<dbReference type="REBASE" id="697632">
    <property type="entry name" value="Vsp11ORF8935P"/>
</dbReference>
<dbReference type="KEGG" id="vie:OL234_08935"/>
<dbReference type="InterPro" id="IPR006935">
    <property type="entry name" value="Helicase/UvrB_N"/>
</dbReference>
<dbReference type="GO" id="GO:0016787">
    <property type="term" value="F:hydrolase activity"/>
    <property type="evidence" value="ECO:0007669"/>
    <property type="project" value="InterPro"/>
</dbReference>
<dbReference type="InterPro" id="IPR027417">
    <property type="entry name" value="P-loop_NTPase"/>
</dbReference>
<evidence type="ECO:0000313" key="3">
    <source>
        <dbReference type="EMBL" id="WEG73080.1"/>
    </source>
</evidence>
<sequence>MRKSVKSSVLEQALQRGFINKEMEGSEYAPKLVINNPKTKTFVINDILKELSGAKSFFFSIAFVTQSGLNELKTMLADLNLKGIKGRLLTSNYLAFNSPDVYKSLLEIPNLDVRLSSKPGFHAKGYLFEKDDYYSLILGSSNLTKNAVKVNYEWNILLNSLENGELIQQTINFMEAEWSESSVLTPGWIEEYRKVYQAQFSKTLKQQNLLMNPSEDSLNVCSINNIKPNKMQQVALENLNELRETGEKRGLVISATGTGKTYLSAFDVRQYQPKRMLFIVHREQILNKARQEFQKILGGNSDDFGILSGTQKETSAKYLFSTIQTISKDNYLEQFGPDYFDYILIDEVHKAGADSYQKVIDYFKPEFLLGMTATPERTDGFDIFGLFDNNIAYEIRLQEALEENMLTPFHYFGVTDYIKNGETIEETSDLQFLVADERVDFLVEKLRYYGCDGDKVKGLVFCSQKNEVKELAKKFSERGLESDYLTGDHSLETREKVVQELESGELSYVFTVDIFNEGIDIPEINQVVMLRNTQSNIIFVQQLGRGLRKHESKEFVTVIDFIGNYKNNYMIPMALTGDSSRNKNSLRRDTFEANYISGLSSVNFETIAKERIYYAIDQASLDSMAELRKAFELLKNRLGRVPYLCDFEESNMLEPLIIANKYGNYHHFLVKVKESTHQLTTDADRYLKIASREFLPGHRRHEQIVLRCLLRCGEMKLEQLMKVFETNNLLVSNKTVRSVINVLNLTFFSGSNAKTYAGAPFIKENEGTIFLTETFLNCLEDDYFKKLFLDILVTSDIKNEKYNQSLPLTLHDKYTRKEVLKLLEWEEEMVPLNIGGYTYKEGQFVIFVTLQKGSGFNGAKVAYRDELLSSSEMKLYSKTGRSLKSNEVKILLEPHDWQIHLFIQKSNDEGKDFYYMGEVLPIRESIQEVKERLEDGTIKDLVEYDVQLKQSVDNALYQYLLSGDDAKNAY</sequence>
<accession>A0AAF0I741</accession>
<dbReference type="InterPro" id="IPR025202">
    <property type="entry name" value="PLD-like_dom"/>
</dbReference>
<dbReference type="GO" id="GO:0003677">
    <property type="term" value="F:DNA binding"/>
    <property type="evidence" value="ECO:0007669"/>
    <property type="project" value="InterPro"/>
</dbReference>
<dbReference type="Pfam" id="PF00271">
    <property type="entry name" value="Helicase_C"/>
    <property type="match status" value="1"/>
</dbReference>
<dbReference type="Gene3D" id="3.30.870.10">
    <property type="entry name" value="Endonuclease Chain A"/>
    <property type="match status" value="1"/>
</dbReference>
<dbReference type="SUPFAM" id="SSF52540">
    <property type="entry name" value="P-loop containing nucleoside triphosphate hydrolases"/>
    <property type="match status" value="1"/>
</dbReference>
<dbReference type="GO" id="GO:0004386">
    <property type="term" value="F:helicase activity"/>
    <property type="evidence" value="ECO:0007669"/>
    <property type="project" value="UniProtKB-KW"/>
</dbReference>
<dbReference type="EMBL" id="CP110232">
    <property type="protein sequence ID" value="WEG73080.1"/>
    <property type="molecule type" value="Genomic_DNA"/>
</dbReference>
<keyword evidence="3" id="KW-0067">ATP-binding</keyword>
<reference evidence="3" key="1">
    <citation type="submission" date="2022-10" db="EMBL/GenBank/DDBJ databases">
        <title>Vagococcus sp. isolated from poultry meat.</title>
        <authorList>
            <person name="Johansson P."/>
            <person name="Bjorkroth J."/>
        </authorList>
    </citation>
    <scope>NUCLEOTIDE SEQUENCE</scope>
    <source>
        <strain evidence="3">STAA11</strain>
    </source>
</reference>
<dbReference type="Gene3D" id="3.40.50.300">
    <property type="entry name" value="P-loop containing nucleotide triphosphate hydrolases"/>
    <property type="match status" value="2"/>
</dbReference>
<dbReference type="Pfam" id="PF13091">
    <property type="entry name" value="PLDc_2"/>
    <property type="match status" value="1"/>
</dbReference>
<dbReference type="SUPFAM" id="SSF56024">
    <property type="entry name" value="Phospholipase D/nuclease"/>
    <property type="match status" value="1"/>
</dbReference>
<dbReference type="InterPro" id="IPR050742">
    <property type="entry name" value="Helicase_Restrict-Modif_Enz"/>
</dbReference>
<dbReference type="SMART" id="SM00487">
    <property type="entry name" value="DEXDc"/>
    <property type="match status" value="1"/>
</dbReference>
<dbReference type="InterPro" id="IPR001650">
    <property type="entry name" value="Helicase_C-like"/>
</dbReference>
<dbReference type="PROSITE" id="PS51192">
    <property type="entry name" value="HELICASE_ATP_BIND_1"/>
    <property type="match status" value="1"/>
</dbReference>
<feature type="domain" description="Helicase C-terminal" evidence="2">
    <location>
        <begin position="434"/>
        <end position="610"/>
    </location>
</feature>
<keyword evidence="3" id="KW-0347">Helicase</keyword>
<dbReference type="InterPro" id="IPR058403">
    <property type="entry name" value="DUF8090"/>
</dbReference>
<dbReference type="CDD" id="cd18032">
    <property type="entry name" value="DEXHc_RE_I_III_res"/>
    <property type="match status" value="1"/>
</dbReference>
<dbReference type="GO" id="GO:0005829">
    <property type="term" value="C:cytosol"/>
    <property type="evidence" value="ECO:0007669"/>
    <property type="project" value="TreeGrafter"/>
</dbReference>
<dbReference type="Pfam" id="PF26350">
    <property type="entry name" value="DUF8090"/>
    <property type="match status" value="1"/>
</dbReference>
<dbReference type="SMART" id="SM00490">
    <property type="entry name" value="HELICc"/>
    <property type="match status" value="1"/>
</dbReference>
<dbReference type="Pfam" id="PF04851">
    <property type="entry name" value="ResIII"/>
    <property type="match status" value="1"/>
</dbReference>
<dbReference type="GO" id="GO:0005524">
    <property type="term" value="F:ATP binding"/>
    <property type="evidence" value="ECO:0007669"/>
    <property type="project" value="InterPro"/>
</dbReference>
<organism evidence="3 4">
    <name type="scientific">Vagococcus intermedius</name>
    <dbReference type="NCBI Taxonomy" id="2991418"/>
    <lineage>
        <taxon>Bacteria</taxon>
        <taxon>Bacillati</taxon>
        <taxon>Bacillota</taxon>
        <taxon>Bacilli</taxon>
        <taxon>Lactobacillales</taxon>
        <taxon>Enterococcaceae</taxon>
        <taxon>Vagococcus</taxon>
    </lineage>
</organism>
<dbReference type="PANTHER" id="PTHR47396:SF1">
    <property type="entry name" value="ATP-DEPENDENT HELICASE IRC3-RELATED"/>
    <property type="match status" value="1"/>
</dbReference>
<dbReference type="Proteomes" id="UP001179647">
    <property type="component" value="Chromosome"/>
</dbReference>
<evidence type="ECO:0000313" key="4">
    <source>
        <dbReference type="Proteomes" id="UP001179647"/>
    </source>
</evidence>
<dbReference type="AlphaFoldDB" id="A0AAF0I741"/>
<keyword evidence="3" id="KW-0378">Hydrolase</keyword>
<name>A0AAF0I741_9ENTE</name>
<dbReference type="InterPro" id="IPR021835">
    <property type="entry name" value="DUF3427"/>
</dbReference>
<gene>
    <name evidence="3" type="ORF">OL234_08935</name>
</gene>
<dbReference type="Pfam" id="PF11907">
    <property type="entry name" value="DUF3427"/>
    <property type="match status" value="1"/>
</dbReference>